<dbReference type="GO" id="GO:0051536">
    <property type="term" value="F:iron-sulfur cluster binding"/>
    <property type="evidence" value="ECO:0007669"/>
    <property type="project" value="UniProtKB-KW"/>
</dbReference>
<keyword evidence="8" id="KW-0694">RNA-binding</keyword>
<dbReference type="InterPro" id="IPR015928">
    <property type="entry name" value="Aconitase/3IPM_dehydase_swvl"/>
</dbReference>
<dbReference type="GO" id="GO:0003723">
    <property type="term" value="F:RNA binding"/>
    <property type="evidence" value="ECO:0007669"/>
    <property type="project" value="UniProtKB-KW"/>
</dbReference>
<proteinExistence type="inferred from homology"/>
<organism evidence="15 16">
    <name type="scientific">Microbacterium ginsengisoli</name>
    <dbReference type="NCBI Taxonomy" id="400772"/>
    <lineage>
        <taxon>Bacteria</taxon>
        <taxon>Bacillati</taxon>
        <taxon>Actinomycetota</taxon>
        <taxon>Actinomycetes</taxon>
        <taxon>Micrococcales</taxon>
        <taxon>Microbacteriaceae</taxon>
        <taxon>Microbacterium</taxon>
    </lineage>
</organism>
<keyword evidence="10" id="KW-0411">Iron-sulfur</keyword>
<dbReference type="EMBL" id="JYIY01000077">
    <property type="protein sequence ID" value="KJL35695.1"/>
    <property type="molecule type" value="Genomic_DNA"/>
</dbReference>
<dbReference type="Proteomes" id="UP000033451">
    <property type="component" value="Unassembled WGS sequence"/>
</dbReference>
<dbReference type="PROSITE" id="PS01244">
    <property type="entry name" value="ACONITASE_2"/>
    <property type="match status" value="1"/>
</dbReference>
<dbReference type="PROSITE" id="PS00450">
    <property type="entry name" value="ACONITASE_1"/>
    <property type="match status" value="1"/>
</dbReference>
<dbReference type="GO" id="GO:0006099">
    <property type="term" value="P:tricarboxylic acid cycle"/>
    <property type="evidence" value="ECO:0007669"/>
    <property type="project" value="UniProtKB-UniPathway"/>
</dbReference>
<keyword evidence="16" id="KW-1185">Reference proteome</keyword>
<dbReference type="PRINTS" id="PR00415">
    <property type="entry name" value="ACONITASE"/>
</dbReference>
<dbReference type="InterPro" id="IPR018136">
    <property type="entry name" value="Aconitase_4Fe-4S_BS"/>
</dbReference>
<reference evidence="15 16" key="1">
    <citation type="submission" date="2015-02" db="EMBL/GenBank/DDBJ databases">
        <title>Draft genome sequences of ten Microbacterium spp. with emphasis on heavy metal contaminated environments.</title>
        <authorList>
            <person name="Corretto E."/>
        </authorList>
    </citation>
    <scope>NUCLEOTIDE SEQUENCE [LARGE SCALE GENOMIC DNA]</scope>
    <source>
        <strain evidence="15 16">DSM 18659</strain>
    </source>
</reference>
<dbReference type="Gene3D" id="3.30.499.10">
    <property type="entry name" value="Aconitase, domain 3"/>
    <property type="match status" value="2"/>
</dbReference>
<feature type="domain" description="Aconitase A/isopropylmalate dehydratase small subunit swivel" evidence="14">
    <location>
        <begin position="745"/>
        <end position="881"/>
    </location>
</feature>
<dbReference type="Gene3D" id="6.10.190.10">
    <property type="match status" value="1"/>
</dbReference>
<name>A0A0F0LTU2_9MICO</name>
<dbReference type="CDD" id="cd01580">
    <property type="entry name" value="AcnA_IRP_Swivel"/>
    <property type="match status" value="1"/>
</dbReference>
<comment type="cofactor">
    <cofactor evidence="1">
        <name>[4Fe-4S] cluster</name>
        <dbReference type="ChEBI" id="CHEBI:49883"/>
    </cofactor>
</comment>
<keyword evidence="9" id="KW-0408">Iron</keyword>
<evidence type="ECO:0000256" key="11">
    <source>
        <dbReference type="ARBA" id="ARBA00023239"/>
    </source>
</evidence>
<evidence type="ECO:0000313" key="15">
    <source>
        <dbReference type="EMBL" id="KJL35695.1"/>
    </source>
</evidence>
<dbReference type="NCBIfam" id="NF009520">
    <property type="entry name" value="PRK12881.1"/>
    <property type="match status" value="1"/>
</dbReference>
<dbReference type="EC" id="4.2.1.3" evidence="4"/>
<dbReference type="PATRIC" id="fig|400772.4.peg.2143"/>
<dbReference type="Pfam" id="PF00694">
    <property type="entry name" value="Aconitase_C"/>
    <property type="match status" value="1"/>
</dbReference>
<dbReference type="UniPathway" id="UPA00223">
    <property type="reaction ID" value="UER00718"/>
</dbReference>
<dbReference type="STRING" id="400772.RR49_02127"/>
<dbReference type="Gene3D" id="3.20.19.10">
    <property type="entry name" value="Aconitase, domain 4"/>
    <property type="match status" value="1"/>
</dbReference>
<evidence type="ECO:0000256" key="10">
    <source>
        <dbReference type="ARBA" id="ARBA00023014"/>
    </source>
</evidence>
<dbReference type="InterPro" id="IPR044137">
    <property type="entry name" value="AcnA_IRP_Swivel"/>
</dbReference>
<dbReference type="FunFam" id="3.30.499.10:FF:000009">
    <property type="entry name" value="Aconitate hydratase"/>
    <property type="match status" value="1"/>
</dbReference>
<dbReference type="NCBIfam" id="NF006757">
    <property type="entry name" value="PRK09277.1"/>
    <property type="match status" value="1"/>
</dbReference>
<dbReference type="InterPro" id="IPR001030">
    <property type="entry name" value="Acoase/IPM_deHydtase_lsu_aba"/>
</dbReference>
<evidence type="ECO:0000259" key="14">
    <source>
        <dbReference type="Pfam" id="PF00694"/>
    </source>
</evidence>
<gene>
    <name evidence="15" type="primary">acnA</name>
    <name evidence="15" type="ORF">RR49_02127</name>
</gene>
<keyword evidence="7" id="KW-0479">Metal-binding</keyword>
<dbReference type="InterPro" id="IPR015931">
    <property type="entry name" value="Acnase/IPM_dHydase_lsu_aba_1/3"/>
</dbReference>
<comment type="caution">
    <text evidence="15">The sequence shown here is derived from an EMBL/GenBank/DDBJ whole genome shotgun (WGS) entry which is preliminary data.</text>
</comment>
<evidence type="ECO:0000256" key="12">
    <source>
        <dbReference type="ARBA" id="ARBA00023501"/>
    </source>
</evidence>
<dbReference type="FunFam" id="3.30.499.10:FF:000002">
    <property type="entry name" value="Aconitate hydratase"/>
    <property type="match status" value="1"/>
</dbReference>
<evidence type="ECO:0000256" key="4">
    <source>
        <dbReference type="ARBA" id="ARBA00012926"/>
    </source>
</evidence>
<dbReference type="AlphaFoldDB" id="A0A0F0LTU2"/>
<dbReference type="FunFam" id="3.20.19.10:FF:000001">
    <property type="entry name" value="Aconitate hydratase"/>
    <property type="match status" value="1"/>
</dbReference>
<evidence type="ECO:0000256" key="3">
    <source>
        <dbReference type="ARBA" id="ARBA00007185"/>
    </source>
</evidence>
<dbReference type="UniPathway" id="UPA00946"/>
<dbReference type="SUPFAM" id="SSF53732">
    <property type="entry name" value="Aconitase iron-sulfur domain"/>
    <property type="match status" value="1"/>
</dbReference>
<dbReference type="Pfam" id="PF00330">
    <property type="entry name" value="Aconitase"/>
    <property type="match status" value="1"/>
</dbReference>
<dbReference type="InterPro" id="IPR006249">
    <property type="entry name" value="Aconitase/IRP2"/>
</dbReference>
<feature type="domain" description="Aconitase/3-isopropylmalate dehydratase large subunit alpha/beta/alpha" evidence="13">
    <location>
        <begin position="82"/>
        <end position="616"/>
    </location>
</feature>
<evidence type="ECO:0000256" key="1">
    <source>
        <dbReference type="ARBA" id="ARBA00001966"/>
    </source>
</evidence>
<dbReference type="SUPFAM" id="SSF52016">
    <property type="entry name" value="LeuD/IlvD-like"/>
    <property type="match status" value="1"/>
</dbReference>
<evidence type="ECO:0000256" key="2">
    <source>
        <dbReference type="ARBA" id="ARBA00004717"/>
    </source>
</evidence>
<dbReference type="PANTHER" id="PTHR11670">
    <property type="entry name" value="ACONITASE/IRON-RESPONSIVE ELEMENT FAMILY MEMBER"/>
    <property type="match status" value="1"/>
</dbReference>
<accession>A0A0F0LTU2</accession>
<evidence type="ECO:0000259" key="13">
    <source>
        <dbReference type="Pfam" id="PF00330"/>
    </source>
</evidence>
<protein>
    <recommendedName>
        <fullName evidence="5">Aconitate hydratase A</fullName>
        <ecNumber evidence="4">4.2.1.3</ecNumber>
    </recommendedName>
</protein>
<keyword evidence="11 15" id="KW-0456">Lyase</keyword>
<evidence type="ECO:0000256" key="5">
    <source>
        <dbReference type="ARBA" id="ARBA00019378"/>
    </source>
</evidence>
<comment type="catalytic activity">
    <reaction evidence="12">
        <text>citrate = D-threo-isocitrate</text>
        <dbReference type="Rhea" id="RHEA:10336"/>
        <dbReference type="ChEBI" id="CHEBI:15562"/>
        <dbReference type="ChEBI" id="CHEBI:16947"/>
        <dbReference type="EC" id="4.2.1.3"/>
    </reaction>
</comment>
<evidence type="ECO:0000256" key="6">
    <source>
        <dbReference type="ARBA" id="ARBA00022532"/>
    </source>
</evidence>
<keyword evidence="6" id="KW-0816">Tricarboxylic acid cycle</keyword>
<dbReference type="GO" id="GO:0019679">
    <property type="term" value="P:propionate metabolic process, methylcitrate cycle"/>
    <property type="evidence" value="ECO:0007669"/>
    <property type="project" value="UniProtKB-ARBA"/>
</dbReference>
<dbReference type="GO" id="GO:0003994">
    <property type="term" value="F:aconitate hydratase activity"/>
    <property type="evidence" value="ECO:0007669"/>
    <property type="project" value="UniProtKB-EC"/>
</dbReference>
<sequence>MGTAALTAARMPTKETIVSTVDSFGAKSTLTVGSTDYEIFRIDAVAGYDKLPFSLKVLLENLLRTEDGANVTKEQIEALGSWDPQAEPDTEIQFTPARVVMQDFTGVPCIVDLATMREAVTALGGDPKRINPLSPAEMVIDHSVIADLFGSENALERNVEIEYERNGERYQFLRWGQTAFDDFKVVPPGTGIVHQVNIEHLAKVVYDRTVGGVLRAYPDTCVGTDSHTTMVNGLGVLGWGVGGIEAEAAMLGQPVSMLIPRVVGFKLTGEIPAGVTATDVVLTITDLLRKHGVVGKFVEFYGAGVASVPLANRATIGNMSPEFGSTAAIFPIDDVTLDYLRLTGRSEQAVALVEQYAKTQSLWHDAANEPQYSEYLELDLATVVPSIAGPKRPQDRILLAEAKSQFEKDILNYATPATSDSIVDLESAGSFPASDAGVVPGDEHTHTGEVLISSGGPAAASKPVKVTPPHGASYILDNGAVTLAAITSCTNTSNPSVMVAAGLLARNALAKGLKRKPWVKTTLGPGSKVVTDYYEKSGLDKDLEGLGFYTVGYGCTICIGNSGPLIEEVSAAINENDLAVTAVLSGNRNFEGRISPDVKMNYLASPPLVVAYSLAGTMNFDFETDALGTDTDGNDVFLKDIWPDTADVQSIIDSSISRDQFINQYATVFDGDERWKSLPTPSGPVFEWDADSTYVRKAPYFDGMTMDLTPVSDITGARVMATLGDSVTTDHISPAGNIKAGTPAAQYLTEHGVAQKDFNSYGSRRGNHEVMIRGTFANIRLKNELTAAVNDGAVVEGGYTRDFTQAGGPQSYIYDASQNYQEQGTPLVVFGGKEYGSGSSRDWAAKGTRLLGVKAVITESFERIHRSNLIGMGVVPLQFPAGESWKSLGLDGTEIISITGLEQLNEGVTPKTVRVVAEPSEFSADGKQTVEFDAVVRIDTPGEADYYRNGGILQYVLRSLV</sequence>
<dbReference type="GO" id="GO:0046872">
    <property type="term" value="F:metal ion binding"/>
    <property type="evidence" value="ECO:0007669"/>
    <property type="project" value="UniProtKB-KW"/>
</dbReference>
<evidence type="ECO:0000256" key="9">
    <source>
        <dbReference type="ARBA" id="ARBA00023004"/>
    </source>
</evidence>
<evidence type="ECO:0000256" key="7">
    <source>
        <dbReference type="ARBA" id="ARBA00022723"/>
    </source>
</evidence>
<evidence type="ECO:0000256" key="8">
    <source>
        <dbReference type="ARBA" id="ARBA00022884"/>
    </source>
</evidence>
<dbReference type="InterPro" id="IPR036008">
    <property type="entry name" value="Aconitase_4Fe-4S_dom"/>
</dbReference>
<comment type="pathway">
    <text evidence="2">Carbohydrate metabolism; tricarboxylic acid cycle; isocitrate from oxaloacetate: step 2/2.</text>
</comment>
<comment type="similarity">
    <text evidence="3">Belongs to the aconitase/IPM isomerase family.</text>
</comment>
<dbReference type="InterPro" id="IPR000573">
    <property type="entry name" value="AconitaseA/IPMdHydase_ssu_swvl"/>
</dbReference>
<evidence type="ECO:0000313" key="16">
    <source>
        <dbReference type="Proteomes" id="UP000033451"/>
    </source>
</evidence>